<dbReference type="EMBL" id="JBCHKU010000008">
    <property type="protein sequence ID" value="MEM6248492.1"/>
    <property type="molecule type" value="Genomic_DNA"/>
</dbReference>
<keyword evidence="1" id="KW-0732">Signal</keyword>
<protein>
    <submittedName>
        <fullName evidence="2">Nuclear transport factor 2 family protein</fullName>
    </submittedName>
</protein>
<feature type="chain" id="PRO_5045413532" evidence="1">
    <location>
        <begin position="22"/>
        <end position="156"/>
    </location>
</feature>
<dbReference type="Gene3D" id="3.10.450.50">
    <property type="match status" value="1"/>
</dbReference>
<gene>
    <name evidence="2" type="ORF">AAGS29_07745</name>
</gene>
<keyword evidence="3" id="KW-1185">Reference proteome</keyword>
<reference evidence="2 3" key="1">
    <citation type="submission" date="2024-04" db="EMBL/GenBank/DDBJ databases">
        <title>Novel Shewanella species isolated from Baltic Sea sediments.</title>
        <authorList>
            <person name="Martin-Rodriguez A.J."/>
            <person name="Fernandez-Juarez V."/>
            <person name="Valeriano V.D."/>
            <person name="Mihindukulasooriya I."/>
            <person name="Ceresnova L."/>
            <person name="Joffre E."/>
            <person name="Jensie-Markopoulos S."/>
            <person name="Moore E.R.B."/>
            <person name="Sjoling A."/>
        </authorList>
    </citation>
    <scope>NUCLEOTIDE SEQUENCE [LARGE SCALE GENOMIC DNA]</scope>
    <source>
        <strain evidence="2 3">VAX-SP0-0CM-1</strain>
    </source>
</reference>
<proteinExistence type="predicted"/>
<evidence type="ECO:0000256" key="1">
    <source>
        <dbReference type="SAM" id="SignalP"/>
    </source>
</evidence>
<dbReference type="InterPro" id="IPR032710">
    <property type="entry name" value="NTF2-like_dom_sf"/>
</dbReference>
<comment type="caution">
    <text evidence="2">The sequence shown here is derived from an EMBL/GenBank/DDBJ whole genome shotgun (WGS) entry which is preliminary data.</text>
</comment>
<dbReference type="SUPFAM" id="SSF54427">
    <property type="entry name" value="NTF2-like"/>
    <property type="match status" value="1"/>
</dbReference>
<name>A0ABU9UQH4_9GAMM</name>
<accession>A0ABU9UQH4</accession>
<organism evidence="2 3">
    <name type="scientific">Shewanella vaxholmensis</name>
    <dbReference type="NCBI Taxonomy" id="3063535"/>
    <lineage>
        <taxon>Bacteria</taxon>
        <taxon>Pseudomonadati</taxon>
        <taxon>Pseudomonadota</taxon>
        <taxon>Gammaproteobacteria</taxon>
        <taxon>Alteromonadales</taxon>
        <taxon>Shewanellaceae</taxon>
        <taxon>Shewanella</taxon>
    </lineage>
</organism>
<feature type="signal peptide" evidence="1">
    <location>
        <begin position="1"/>
        <end position="21"/>
    </location>
</feature>
<evidence type="ECO:0000313" key="2">
    <source>
        <dbReference type="EMBL" id="MEM6248492.1"/>
    </source>
</evidence>
<dbReference type="RefSeq" id="WP_310803713.1">
    <property type="nucleotide sequence ID" value="NZ_JBCHKU010000008.1"/>
</dbReference>
<sequence>MKKLLSILCVLSVLVSINSFASEDNFDYEKFTNDYFAAWTNVQKPNANKEDLERYLSFLTDDVGYQHLPYSNDDSREPNGKDGMRKGMTYYLGIHTEYAAKLTNHAHGHNVIMIEFDTLAKGIHPDNGQLMTLNYHSFEVLEIENGKVSVIRHYSE</sequence>
<dbReference type="Proteomes" id="UP001489333">
    <property type="component" value="Unassembled WGS sequence"/>
</dbReference>
<evidence type="ECO:0000313" key="3">
    <source>
        <dbReference type="Proteomes" id="UP001489333"/>
    </source>
</evidence>